<keyword evidence="1" id="KW-1133">Transmembrane helix</keyword>
<comment type="caution">
    <text evidence="2">The sequence shown here is derived from an EMBL/GenBank/DDBJ whole genome shotgun (WGS) entry which is preliminary data.</text>
</comment>
<dbReference type="AlphaFoldDB" id="A0A916NDT1"/>
<evidence type="ECO:0000313" key="2">
    <source>
        <dbReference type="EMBL" id="CAG2142223.1"/>
    </source>
</evidence>
<gene>
    <name evidence="2" type="ORF">LMG31506_02635</name>
</gene>
<keyword evidence="1" id="KW-0472">Membrane</keyword>
<evidence type="ECO:0000313" key="3">
    <source>
        <dbReference type="Proteomes" id="UP000672934"/>
    </source>
</evidence>
<organism evidence="2 3">
    <name type="scientific">Cupriavidus yeoncheonensis</name>
    <dbReference type="NCBI Taxonomy" id="1462994"/>
    <lineage>
        <taxon>Bacteria</taxon>
        <taxon>Pseudomonadati</taxon>
        <taxon>Pseudomonadota</taxon>
        <taxon>Betaproteobacteria</taxon>
        <taxon>Burkholderiales</taxon>
        <taxon>Burkholderiaceae</taxon>
        <taxon>Cupriavidus</taxon>
    </lineage>
</organism>
<feature type="transmembrane region" description="Helical" evidence="1">
    <location>
        <begin position="32"/>
        <end position="54"/>
    </location>
</feature>
<dbReference type="Proteomes" id="UP000672934">
    <property type="component" value="Unassembled WGS sequence"/>
</dbReference>
<keyword evidence="3" id="KW-1185">Reference proteome</keyword>
<keyword evidence="1" id="KW-0812">Transmembrane</keyword>
<evidence type="ECO:0000256" key="1">
    <source>
        <dbReference type="SAM" id="Phobius"/>
    </source>
</evidence>
<sequence length="57" mass="6247">MHPGLCSCIPRIDMKPPVHHFHSNPPHHGTRYYLALAGILLVVGAVYVLASALATRF</sequence>
<name>A0A916NDT1_9BURK</name>
<dbReference type="EMBL" id="CAJPUY010000008">
    <property type="protein sequence ID" value="CAG2142223.1"/>
    <property type="molecule type" value="Genomic_DNA"/>
</dbReference>
<proteinExistence type="predicted"/>
<accession>A0A916NDT1</accession>
<reference evidence="2" key="1">
    <citation type="submission" date="2021-03" db="EMBL/GenBank/DDBJ databases">
        <authorList>
            <person name="Peeters C."/>
        </authorList>
    </citation>
    <scope>NUCLEOTIDE SEQUENCE</scope>
    <source>
        <strain evidence="2">LMG 31506</strain>
    </source>
</reference>
<protein>
    <submittedName>
        <fullName evidence="2">Uncharacterized protein</fullName>
    </submittedName>
</protein>